<dbReference type="Gene3D" id="3.30.160.60">
    <property type="entry name" value="Classic Zinc Finger"/>
    <property type="match status" value="9"/>
</dbReference>
<keyword evidence="7" id="KW-0805">Transcription regulation</keyword>
<feature type="domain" description="C2H2-type" evidence="13">
    <location>
        <begin position="404"/>
        <end position="431"/>
    </location>
</feature>
<dbReference type="AlphaFoldDB" id="A0A3P8V839"/>
<keyword evidence="3" id="KW-0479">Metal-binding</keyword>
<evidence type="ECO:0000256" key="11">
    <source>
        <dbReference type="PROSITE-ProRule" id="PRU00042"/>
    </source>
</evidence>
<feature type="domain" description="C2H2-type" evidence="13">
    <location>
        <begin position="554"/>
        <end position="581"/>
    </location>
</feature>
<evidence type="ECO:0000256" key="6">
    <source>
        <dbReference type="ARBA" id="ARBA00022833"/>
    </source>
</evidence>
<dbReference type="InterPro" id="IPR013087">
    <property type="entry name" value="Znf_C2H2_type"/>
</dbReference>
<dbReference type="GO" id="GO:0045893">
    <property type="term" value="P:positive regulation of DNA-templated transcription"/>
    <property type="evidence" value="ECO:0007669"/>
    <property type="project" value="UniProtKB-ARBA"/>
</dbReference>
<dbReference type="GO" id="GO:0008270">
    <property type="term" value="F:zinc ion binding"/>
    <property type="evidence" value="ECO:0007669"/>
    <property type="project" value="UniProtKB-KW"/>
</dbReference>
<dbReference type="GO" id="GO:0005694">
    <property type="term" value="C:chromosome"/>
    <property type="evidence" value="ECO:0007669"/>
    <property type="project" value="UniProtKB-ARBA"/>
</dbReference>
<keyword evidence="4" id="KW-0677">Repeat</keyword>
<keyword evidence="9" id="KW-0804">Transcription</keyword>
<reference evidence="14 15" key="1">
    <citation type="journal article" date="2014" name="Nat. Genet.">
        <title>Whole-genome sequence of a flatfish provides insights into ZW sex chromosome evolution and adaptation to a benthic lifestyle.</title>
        <authorList>
            <person name="Chen S."/>
            <person name="Zhang G."/>
            <person name="Shao C."/>
            <person name="Huang Q."/>
            <person name="Liu G."/>
            <person name="Zhang P."/>
            <person name="Song W."/>
            <person name="An N."/>
            <person name="Chalopin D."/>
            <person name="Volff J.N."/>
            <person name="Hong Y."/>
            <person name="Li Q."/>
            <person name="Sha Z."/>
            <person name="Zhou H."/>
            <person name="Xie M."/>
            <person name="Yu Q."/>
            <person name="Liu Y."/>
            <person name="Xiang H."/>
            <person name="Wang N."/>
            <person name="Wu K."/>
            <person name="Yang C."/>
            <person name="Zhou Q."/>
            <person name="Liao X."/>
            <person name="Yang L."/>
            <person name="Hu Q."/>
            <person name="Zhang J."/>
            <person name="Meng L."/>
            <person name="Jin L."/>
            <person name="Tian Y."/>
            <person name="Lian J."/>
            <person name="Yang J."/>
            <person name="Miao G."/>
            <person name="Liu S."/>
            <person name="Liang Z."/>
            <person name="Yan F."/>
            <person name="Li Y."/>
            <person name="Sun B."/>
            <person name="Zhang H."/>
            <person name="Zhang J."/>
            <person name="Zhu Y."/>
            <person name="Du M."/>
            <person name="Zhao Y."/>
            <person name="Schartl M."/>
            <person name="Tang Q."/>
            <person name="Wang J."/>
        </authorList>
    </citation>
    <scope>NUCLEOTIDE SEQUENCE</scope>
</reference>
<dbReference type="FunFam" id="3.30.160.60:FF:001443">
    <property type="entry name" value="Zinc finger protein 668"/>
    <property type="match status" value="1"/>
</dbReference>
<dbReference type="OrthoDB" id="6077919at2759"/>
<dbReference type="FunFam" id="3.30.160.60:FF:001732">
    <property type="entry name" value="Zgc:162936"/>
    <property type="match status" value="1"/>
</dbReference>
<dbReference type="Ensembl" id="ENSCSET00000008674.1">
    <property type="protein sequence ID" value="ENSCSEP00000008585.1"/>
    <property type="gene ID" value="ENSCSEG00000005480.1"/>
</dbReference>
<dbReference type="InterPro" id="IPR036236">
    <property type="entry name" value="Znf_C2H2_sf"/>
</dbReference>
<keyword evidence="15" id="KW-1185">Reference proteome</keyword>
<dbReference type="InParanoid" id="A0A3P8V839"/>
<evidence type="ECO:0000256" key="2">
    <source>
        <dbReference type="ARBA" id="ARBA00006991"/>
    </source>
</evidence>
<feature type="domain" description="C2H2-type" evidence="13">
    <location>
        <begin position="498"/>
        <end position="525"/>
    </location>
</feature>
<dbReference type="PROSITE" id="PS00028">
    <property type="entry name" value="ZINC_FINGER_C2H2_1"/>
    <property type="match status" value="9"/>
</dbReference>
<dbReference type="GeneTree" id="ENSGT00950000183052"/>
<proteinExistence type="inferred from homology"/>
<sequence length="639" mass="73002">MSKVQIFKDFVSQRLAVATQDILAAVEGIVAGYEEEASFLREQIDRQRKQLELLQQPRVQLNLAGENQSRRQSDQEEKEEEEGETEEDDNSLTSYTVELVDLQICFLENPRTKVLTKNVLKKCPMLTLKCPRSLRESDLLDLIRSSVPQLAGQNQPFDILTSDKGRSLQCLDPKTWTLEEFFENIHSAEGQTSTIFIRPKIQKETEKMEEGSNLETKASTSAAPMWPCEDISPQTSYLCDEKVEEEEEEEEEAKEEGRSINILFTSSTSQEESNMLTEEANDENLRMLPVLDTVFCPTAQSEHEVKVGKDLRPDEREEKNQNMKMNKQENGDNIPVCKVCGAFNGSDEAFVQHVWSHTDDAGSVCGICGERLETTEFLKDHLQQCHESHSIDEHMTTQSDRTLQKCNLCEAAFVSKMSLENHQKIHEGLKPQEELKKKKMHMCGVCGKSLSDYRSLSRHKMIHSGERPHRCEVCGRSFKLAGTLRQHEKIHMDRERSYLCDVCCKMFLTSKQLQIHMRTHTDEKPYSCNQCGRGFNTKGTLTIHMRIHTGETPYRCPDCGWAFKRKSNLDNHVTTHSGVKAFICGVCGKACARKTHLNVHMRTHNGERPYKCTLCDKAFTQSHCLKTHMKSHRTAEAVT</sequence>
<evidence type="ECO:0000256" key="12">
    <source>
        <dbReference type="SAM" id="MobiDB-lite"/>
    </source>
</evidence>
<dbReference type="SUPFAM" id="SSF57667">
    <property type="entry name" value="beta-beta-alpha zinc fingers"/>
    <property type="match status" value="5"/>
</dbReference>
<keyword evidence="5 11" id="KW-0863">Zinc-finger</keyword>
<dbReference type="GeneID" id="103389547"/>
<evidence type="ECO:0000256" key="3">
    <source>
        <dbReference type="ARBA" id="ARBA00022723"/>
    </source>
</evidence>
<keyword evidence="6" id="KW-0862">Zinc</keyword>
<reference evidence="14" key="2">
    <citation type="submission" date="2025-08" db="UniProtKB">
        <authorList>
            <consortium name="Ensembl"/>
        </authorList>
    </citation>
    <scope>IDENTIFICATION</scope>
</reference>
<dbReference type="GO" id="GO:0005654">
    <property type="term" value="C:nucleoplasm"/>
    <property type="evidence" value="ECO:0007669"/>
    <property type="project" value="TreeGrafter"/>
</dbReference>
<evidence type="ECO:0000313" key="15">
    <source>
        <dbReference type="Proteomes" id="UP000265120"/>
    </source>
</evidence>
<dbReference type="GO" id="GO:0001227">
    <property type="term" value="F:DNA-binding transcription repressor activity, RNA polymerase II-specific"/>
    <property type="evidence" value="ECO:0007669"/>
    <property type="project" value="TreeGrafter"/>
</dbReference>
<dbReference type="FunFam" id="3.30.160.60:FF:001289">
    <property type="entry name" value="Zinc finger protein 574"/>
    <property type="match status" value="1"/>
</dbReference>
<evidence type="ECO:0000259" key="13">
    <source>
        <dbReference type="PROSITE" id="PS50157"/>
    </source>
</evidence>
<dbReference type="FunFam" id="3.30.160.60:FF:001370">
    <property type="entry name" value="Zinc finger protein"/>
    <property type="match status" value="1"/>
</dbReference>
<organism evidence="14 15">
    <name type="scientific">Cynoglossus semilaevis</name>
    <name type="common">Tongue sole</name>
    <dbReference type="NCBI Taxonomy" id="244447"/>
    <lineage>
        <taxon>Eukaryota</taxon>
        <taxon>Metazoa</taxon>
        <taxon>Chordata</taxon>
        <taxon>Craniata</taxon>
        <taxon>Vertebrata</taxon>
        <taxon>Euteleostomi</taxon>
        <taxon>Actinopterygii</taxon>
        <taxon>Neopterygii</taxon>
        <taxon>Teleostei</taxon>
        <taxon>Neoteleostei</taxon>
        <taxon>Acanthomorphata</taxon>
        <taxon>Carangaria</taxon>
        <taxon>Pleuronectiformes</taxon>
        <taxon>Pleuronectoidei</taxon>
        <taxon>Cynoglossidae</taxon>
        <taxon>Cynoglossinae</taxon>
        <taxon>Cynoglossus</taxon>
    </lineage>
</organism>
<name>A0A3P8V839_CYNSE</name>
<feature type="domain" description="C2H2-type" evidence="13">
    <location>
        <begin position="441"/>
        <end position="468"/>
    </location>
</feature>
<feature type="region of interest" description="Disordered" evidence="12">
    <location>
        <begin position="206"/>
        <end position="227"/>
    </location>
</feature>
<dbReference type="PANTHER" id="PTHR24399">
    <property type="entry name" value="ZINC FINGER AND BTB DOMAIN-CONTAINING"/>
    <property type="match status" value="1"/>
</dbReference>
<reference evidence="14" key="3">
    <citation type="submission" date="2025-09" db="UniProtKB">
        <authorList>
            <consortium name="Ensembl"/>
        </authorList>
    </citation>
    <scope>IDENTIFICATION</scope>
</reference>
<accession>A0A3P8V839</accession>
<feature type="domain" description="C2H2-type" evidence="13">
    <location>
        <begin position="469"/>
        <end position="496"/>
    </location>
</feature>
<evidence type="ECO:0000256" key="5">
    <source>
        <dbReference type="ARBA" id="ARBA00022771"/>
    </source>
</evidence>
<keyword evidence="8" id="KW-0238">DNA-binding</keyword>
<evidence type="ECO:0000313" key="14">
    <source>
        <dbReference type="Ensembl" id="ENSCSEP00000008585.1"/>
    </source>
</evidence>
<evidence type="ECO:0000256" key="4">
    <source>
        <dbReference type="ARBA" id="ARBA00022737"/>
    </source>
</evidence>
<evidence type="ECO:0000256" key="10">
    <source>
        <dbReference type="ARBA" id="ARBA00023242"/>
    </source>
</evidence>
<evidence type="ECO:0000256" key="9">
    <source>
        <dbReference type="ARBA" id="ARBA00023163"/>
    </source>
</evidence>
<feature type="region of interest" description="Disordered" evidence="12">
    <location>
        <begin position="64"/>
        <end position="92"/>
    </location>
</feature>
<keyword evidence="10" id="KW-0539">Nucleus</keyword>
<feature type="compositionally biased region" description="Acidic residues" evidence="12">
    <location>
        <begin position="76"/>
        <end position="90"/>
    </location>
</feature>
<dbReference type="FunFam" id="3.30.160.60:FF:000478">
    <property type="entry name" value="Zinc finger protein 133"/>
    <property type="match status" value="1"/>
</dbReference>
<evidence type="ECO:0000256" key="8">
    <source>
        <dbReference type="ARBA" id="ARBA00023125"/>
    </source>
</evidence>
<dbReference type="GO" id="GO:0000978">
    <property type="term" value="F:RNA polymerase II cis-regulatory region sequence-specific DNA binding"/>
    <property type="evidence" value="ECO:0007669"/>
    <property type="project" value="TreeGrafter"/>
</dbReference>
<evidence type="ECO:0000256" key="7">
    <source>
        <dbReference type="ARBA" id="ARBA00023015"/>
    </source>
</evidence>
<comment type="subcellular location">
    <subcellularLocation>
        <location evidence="1">Nucleus</location>
    </subcellularLocation>
</comment>
<dbReference type="Pfam" id="PF00096">
    <property type="entry name" value="zf-C2H2"/>
    <property type="match status" value="7"/>
</dbReference>
<dbReference type="Proteomes" id="UP000265120">
    <property type="component" value="Chromosome 1"/>
</dbReference>
<feature type="compositionally biased region" description="Polar residues" evidence="12">
    <location>
        <begin position="213"/>
        <end position="222"/>
    </location>
</feature>
<comment type="similarity">
    <text evidence="2">Belongs to the krueppel C2H2-type zinc-finger protein family.</text>
</comment>
<protein>
    <submittedName>
        <fullName evidence="14">Zinc finger protein OZF-like</fullName>
    </submittedName>
</protein>
<dbReference type="PROSITE" id="PS50157">
    <property type="entry name" value="ZINC_FINGER_C2H2_2"/>
    <property type="match status" value="8"/>
</dbReference>
<evidence type="ECO:0000256" key="1">
    <source>
        <dbReference type="ARBA" id="ARBA00004123"/>
    </source>
</evidence>
<dbReference type="RefSeq" id="XP_016888338.1">
    <property type="nucleotide sequence ID" value="XM_017032849.2"/>
</dbReference>
<feature type="domain" description="C2H2-type" evidence="13">
    <location>
        <begin position="526"/>
        <end position="553"/>
    </location>
</feature>
<dbReference type="PANTHER" id="PTHR24399:SF70">
    <property type="entry name" value="C2H2-TYPE DOMAIN-CONTAINING PROTEIN"/>
    <property type="match status" value="1"/>
</dbReference>
<dbReference type="FunFam" id="3.30.160.60:FF:000446">
    <property type="entry name" value="Zinc finger protein"/>
    <property type="match status" value="1"/>
</dbReference>
<feature type="domain" description="C2H2-type" evidence="13">
    <location>
        <begin position="610"/>
        <end position="637"/>
    </location>
</feature>
<feature type="domain" description="C2H2-type" evidence="13">
    <location>
        <begin position="582"/>
        <end position="609"/>
    </location>
</feature>
<dbReference type="SMART" id="SM00355">
    <property type="entry name" value="ZnF_C2H2"/>
    <property type="match status" value="10"/>
</dbReference>